<keyword evidence="2" id="KW-0489">Methyltransferase</keyword>
<evidence type="ECO:0000256" key="7">
    <source>
        <dbReference type="ARBA" id="ARBA00043129"/>
    </source>
</evidence>
<dbReference type="PANTHER" id="PTHR12753:SF0">
    <property type="entry name" value="ALPHA N-TERMINAL PROTEIN METHYLTRANSFERASE 1"/>
    <property type="match status" value="1"/>
</dbReference>
<sequence length="234" mass="25471">MVNANDVRQGPVDSLISKAHGRNYWEGVDATVNGMLGGIPHVTRVDLRGSRNFLAKLGIGSKPGQRVVGNALEGGAGIGRVTEGLLLDGIAEEVDIIEPIAKFTASLEGKPGVRSILNMGLEDWQPEDGVRYDLIWIQWCVGHLTDAQLVSFLERCRTALNPDGGWIVVKENNSTGSEDEFDDVDSSVTRADHSLRRIFEEAGLRLMQAQIQRGFHASGVSLLPVRMYALKPAQ</sequence>
<dbReference type="EMBL" id="MU853231">
    <property type="protein sequence ID" value="KAK4122229.1"/>
    <property type="molecule type" value="Genomic_DNA"/>
</dbReference>
<evidence type="ECO:0000256" key="5">
    <source>
        <dbReference type="ARBA" id="ARBA00039112"/>
    </source>
</evidence>
<dbReference type="InterPro" id="IPR008576">
    <property type="entry name" value="MeTrfase_NTM1"/>
</dbReference>
<accession>A0AAN6Z319</accession>
<keyword evidence="3" id="KW-0808">Transferase</keyword>
<evidence type="ECO:0000256" key="2">
    <source>
        <dbReference type="ARBA" id="ARBA00022603"/>
    </source>
</evidence>
<gene>
    <name evidence="12" type="ORF">N657DRAFT_621458</name>
</gene>
<name>A0AAN6Z319_9PEZI</name>
<feature type="binding site" evidence="11">
    <location>
        <position position="138"/>
    </location>
    <ligand>
        <name>S-adenosyl-L-methionine</name>
        <dbReference type="ChEBI" id="CHEBI:59789"/>
    </ligand>
</feature>
<evidence type="ECO:0000256" key="11">
    <source>
        <dbReference type="PIRSR" id="PIRSR016958-1"/>
    </source>
</evidence>
<dbReference type="AlphaFoldDB" id="A0AAN6Z319"/>
<proteinExistence type="inferred from homology"/>
<keyword evidence="13" id="KW-1185">Reference proteome</keyword>
<organism evidence="12 13">
    <name type="scientific">Parathielavia appendiculata</name>
    <dbReference type="NCBI Taxonomy" id="2587402"/>
    <lineage>
        <taxon>Eukaryota</taxon>
        <taxon>Fungi</taxon>
        <taxon>Dikarya</taxon>
        <taxon>Ascomycota</taxon>
        <taxon>Pezizomycotina</taxon>
        <taxon>Sordariomycetes</taxon>
        <taxon>Sordariomycetidae</taxon>
        <taxon>Sordariales</taxon>
        <taxon>Chaetomiaceae</taxon>
        <taxon>Parathielavia</taxon>
    </lineage>
</organism>
<evidence type="ECO:0000313" key="12">
    <source>
        <dbReference type="EMBL" id="KAK4122229.1"/>
    </source>
</evidence>
<comment type="catalytic activity">
    <reaction evidence="10">
        <text>N-terminal L-alanyl-L-prolyl-L-lysyl-[protein] + 3 S-adenosyl-L-methionine = N-terminal N,N,N-trimethyl-L-alanyl-L-prolyl-L-lysyl-[protein] + 3 S-adenosyl-L-homocysteine + 3 H(+)</text>
        <dbReference type="Rhea" id="RHEA:54712"/>
        <dbReference type="Rhea" id="RHEA-COMP:13785"/>
        <dbReference type="Rhea" id="RHEA-COMP:13971"/>
        <dbReference type="ChEBI" id="CHEBI:15378"/>
        <dbReference type="ChEBI" id="CHEBI:57856"/>
        <dbReference type="ChEBI" id="CHEBI:59789"/>
        <dbReference type="ChEBI" id="CHEBI:138057"/>
        <dbReference type="ChEBI" id="CHEBI:138315"/>
        <dbReference type="EC" id="2.1.1.244"/>
    </reaction>
</comment>
<reference evidence="12" key="2">
    <citation type="submission" date="2023-05" db="EMBL/GenBank/DDBJ databases">
        <authorList>
            <consortium name="Lawrence Berkeley National Laboratory"/>
            <person name="Steindorff A."/>
            <person name="Hensen N."/>
            <person name="Bonometti L."/>
            <person name="Westerberg I."/>
            <person name="Brannstrom I.O."/>
            <person name="Guillou S."/>
            <person name="Cros-Aarteil S."/>
            <person name="Calhoun S."/>
            <person name="Haridas S."/>
            <person name="Kuo A."/>
            <person name="Mondo S."/>
            <person name="Pangilinan J."/>
            <person name="Riley R."/>
            <person name="Labutti K."/>
            <person name="Andreopoulos B."/>
            <person name="Lipzen A."/>
            <person name="Chen C."/>
            <person name="Yanf M."/>
            <person name="Daum C."/>
            <person name="Ng V."/>
            <person name="Clum A."/>
            <person name="Ohm R."/>
            <person name="Martin F."/>
            <person name="Silar P."/>
            <person name="Natvig D."/>
            <person name="Lalanne C."/>
            <person name="Gautier V."/>
            <person name="Ament-Velasquez S.L."/>
            <person name="Kruys A."/>
            <person name="Hutchinson M.I."/>
            <person name="Powell A.J."/>
            <person name="Barry K."/>
            <person name="Miller A.N."/>
            <person name="Grigoriev I.V."/>
            <person name="Debuchy R."/>
            <person name="Gladieux P."/>
            <person name="Thoren M.H."/>
            <person name="Johannesson H."/>
        </authorList>
    </citation>
    <scope>NUCLEOTIDE SEQUENCE</scope>
    <source>
        <strain evidence="12">CBS 731.68</strain>
    </source>
</reference>
<comment type="caution">
    <text evidence="12">The sequence shown here is derived from an EMBL/GenBank/DDBJ whole genome shotgun (WGS) entry which is preliminary data.</text>
</comment>
<comment type="catalytic activity">
    <reaction evidence="8">
        <text>N-terminal L-seryl-L-prolyl-L-lysyl-[protein] + 3 S-adenosyl-L-methionine = N-terminal N,N,N-trimethyl-L-seryl-L-prolyl-L-lysyl-[protein] + 3 S-adenosyl-L-homocysteine + 3 H(+)</text>
        <dbReference type="Rhea" id="RHEA:54724"/>
        <dbReference type="Rhea" id="RHEA-COMP:13789"/>
        <dbReference type="Rhea" id="RHEA-COMP:13973"/>
        <dbReference type="ChEBI" id="CHEBI:15378"/>
        <dbReference type="ChEBI" id="CHEBI:57856"/>
        <dbReference type="ChEBI" id="CHEBI:59789"/>
        <dbReference type="ChEBI" id="CHEBI:138061"/>
        <dbReference type="ChEBI" id="CHEBI:138317"/>
        <dbReference type="EC" id="2.1.1.244"/>
    </reaction>
</comment>
<evidence type="ECO:0000256" key="6">
    <source>
        <dbReference type="ARBA" id="ARBA00039449"/>
    </source>
</evidence>
<evidence type="ECO:0000256" key="3">
    <source>
        <dbReference type="ARBA" id="ARBA00022679"/>
    </source>
</evidence>
<dbReference type="Pfam" id="PF05891">
    <property type="entry name" value="Methyltransf_PK"/>
    <property type="match status" value="1"/>
</dbReference>
<feature type="binding site" evidence="11">
    <location>
        <position position="80"/>
    </location>
    <ligand>
        <name>S-adenosyl-L-methionine</name>
        <dbReference type="ChEBI" id="CHEBI:59789"/>
    </ligand>
</feature>
<dbReference type="Proteomes" id="UP001302602">
    <property type="component" value="Unassembled WGS sequence"/>
</dbReference>
<dbReference type="GO" id="GO:0071885">
    <property type="term" value="F:N-terminal protein N-methyltransferase activity"/>
    <property type="evidence" value="ECO:0007669"/>
    <property type="project" value="UniProtKB-EC"/>
</dbReference>
<dbReference type="EC" id="2.1.1.244" evidence="5"/>
<evidence type="ECO:0000256" key="4">
    <source>
        <dbReference type="ARBA" id="ARBA00022691"/>
    </source>
</evidence>
<keyword evidence="4 11" id="KW-0949">S-adenosyl-L-methionine</keyword>
<evidence type="ECO:0000256" key="10">
    <source>
        <dbReference type="ARBA" id="ARBA00048167"/>
    </source>
</evidence>
<evidence type="ECO:0000256" key="1">
    <source>
        <dbReference type="ARBA" id="ARBA00009059"/>
    </source>
</evidence>
<dbReference type="SUPFAM" id="SSF53335">
    <property type="entry name" value="S-adenosyl-L-methionine-dependent methyltransferases"/>
    <property type="match status" value="1"/>
</dbReference>
<evidence type="ECO:0000313" key="13">
    <source>
        <dbReference type="Proteomes" id="UP001302602"/>
    </source>
</evidence>
<reference evidence="12" key="1">
    <citation type="journal article" date="2023" name="Mol. Phylogenet. Evol.">
        <title>Genome-scale phylogeny and comparative genomics of the fungal order Sordariales.</title>
        <authorList>
            <person name="Hensen N."/>
            <person name="Bonometti L."/>
            <person name="Westerberg I."/>
            <person name="Brannstrom I.O."/>
            <person name="Guillou S."/>
            <person name="Cros-Aarteil S."/>
            <person name="Calhoun S."/>
            <person name="Haridas S."/>
            <person name="Kuo A."/>
            <person name="Mondo S."/>
            <person name="Pangilinan J."/>
            <person name="Riley R."/>
            <person name="LaButti K."/>
            <person name="Andreopoulos B."/>
            <person name="Lipzen A."/>
            <person name="Chen C."/>
            <person name="Yan M."/>
            <person name="Daum C."/>
            <person name="Ng V."/>
            <person name="Clum A."/>
            <person name="Steindorff A."/>
            <person name="Ohm R.A."/>
            <person name="Martin F."/>
            <person name="Silar P."/>
            <person name="Natvig D.O."/>
            <person name="Lalanne C."/>
            <person name="Gautier V."/>
            <person name="Ament-Velasquez S.L."/>
            <person name="Kruys A."/>
            <person name="Hutchinson M.I."/>
            <person name="Powell A.J."/>
            <person name="Barry K."/>
            <person name="Miller A.N."/>
            <person name="Grigoriev I.V."/>
            <person name="Debuchy R."/>
            <person name="Gladieux P."/>
            <person name="Hiltunen Thoren M."/>
            <person name="Johannesson H."/>
        </authorList>
    </citation>
    <scope>NUCLEOTIDE SEQUENCE</scope>
    <source>
        <strain evidence="12">CBS 731.68</strain>
    </source>
</reference>
<dbReference type="GeneID" id="87827393"/>
<dbReference type="PIRSF" id="PIRSF016958">
    <property type="entry name" value="DUF858_MeTrfase_lik"/>
    <property type="match status" value="1"/>
</dbReference>
<comment type="similarity">
    <text evidence="1">Belongs to the methyltransferase superfamily. NTM1 family.</text>
</comment>
<protein>
    <recommendedName>
        <fullName evidence="6">Alpha N-terminal protein methyltransferase 1</fullName>
        <ecNumber evidence="5">2.1.1.244</ecNumber>
    </recommendedName>
    <alternativeName>
        <fullName evidence="7">X-Pro-Lys N-terminal protein methyltransferase 1</fullName>
    </alternativeName>
</protein>
<evidence type="ECO:0000256" key="8">
    <source>
        <dbReference type="ARBA" id="ARBA00047306"/>
    </source>
</evidence>
<dbReference type="Gene3D" id="3.40.50.150">
    <property type="entry name" value="Vaccinia Virus protein VP39"/>
    <property type="match status" value="1"/>
</dbReference>
<dbReference type="GO" id="GO:0032259">
    <property type="term" value="P:methylation"/>
    <property type="evidence" value="ECO:0007669"/>
    <property type="project" value="UniProtKB-KW"/>
</dbReference>
<dbReference type="PANTHER" id="PTHR12753">
    <property type="entry name" value="AD-003 - RELATED"/>
    <property type="match status" value="1"/>
</dbReference>
<feature type="binding site" evidence="11">
    <location>
        <position position="75"/>
    </location>
    <ligand>
        <name>S-adenosyl-L-methionine</name>
        <dbReference type="ChEBI" id="CHEBI:59789"/>
    </ligand>
</feature>
<dbReference type="InterPro" id="IPR029063">
    <property type="entry name" value="SAM-dependent_MTases_sf"/>
</dbReference>
<dbReference type="GO" id="GO:0005737">
    <property type="term" value="C:cytoplasm"/>
    <property type="evidence" value="ECO:0007669"/>
    <property type="project" value="TreeGrafter"/>
</dbReference>
<dbReference type="RefSeq" id="XP_062646000.1">
    <property type="nucleotide sequence ID" value="XM_062790623.1"/>
</dbReference>
<comment type="catalytic activity">
    <reaction evidence="9">
        <text>N-terminal L-prolyl-L-prolyl-L-lysyl-[protein] + 2 S-adenosyl-L-methionine = N-terminal N,N-dimethyl-L-prolyl-L-prolyl-L-lysyl-[protein] + 2 S-adenosyl-L-homocysteine + 2 H(+)</text>
        <dbReference type="Rhea" id="RHEA:54736"/>
        <dbReference type="Rhea" id="RHEA-COMP:13787"/>
        <dbReference type="Rhea" id="RHEA-COMP:13974"/>
        <dbReference type="ChEBI" id="CHEBI:15378"/>
        <dbReference type="ChEBI" id="CHEBI:57856"/>
        <dbReference type="ChEBI" id="CHEBI:59789"/>
        <dbReference type="ChEBI" id="CHEBI:138059"/>
        <dbReference type="ChEBI" id="CHEBI:138318"/>
        <dbReference type="EC" id="2.1.1.244"/>
    </reaction>
</comment>
<evidence type="ECO:0000256" key="9">
    <source>
        <dbReference type="ARBA" id="ARBA00047885"/>
    </source>
</evidence>